<dbReference type="Gene3D" id="3.80.10.10">
    <property type="entry name" value="Ribonuclease Inhibitor"/>
    <property type="match status" value="1"/>
</dbReference>
<dbReference type="PANTHER" id="PTHR23155">
    <property type="entry name" value="DISEASE RESISTANCE PROTEIN RP"/>
    <property type="match status" value="1"/>
</dbReference>
<dbReference type="GO" id="GO:0042742">
    <property type="term" value="P:defense response to bacterium"/>
    <property type="evidence" value="ECO:0007669"/>
    <property type="project" value="UniProtKB-ARBA"/>
</dbReference>
<dbReference type="Gene3D" id="1.10.10.10">
    <property type="entry name" value="Winged helix-like DNA-binding domain superfamily/Winged helix DNA-binding domain"/>
    <property type="match status" value="1"/>
</dbReference>
<keyword evidence="7" id="KW-1185">Reference proteome</keyword>
<dbReference type="Pfam" id="PF23598">
    <property type="entry name" value="LRR_14"/>
    <property type="match status" value="1"/>
</dbReference>
<reference evidence="6 7" key="1">
    <citation type="submission" date="2012-08" db="EMBL/GenBank/DDBJ databases">
        <title>Oryza genome evolution.</title>
        <authorList>
            <person name="Wing R.A."/>
        </authorList>
    </citation>
    <scope>NUCLEOTIDE SEQUENCE</scope>
</reference>
<dbReference type="AlphaFoldDB" id="A0A0D9XUV6"/>
<dbReference type="InterPro" id="IPR044974">
    <property type="entry name" value="Disease_R_plants"/>
</dbReference>
<name>A0A0D9XUV6_9ORYZ</name>
<dbReference type="Gramene" id="LPERR11G18090.1">
    <property type="protein sequence ID" value="LPERR11G18090.1"/>
    <property type="gene ID" value="LPERR11G18090"/>
</dbReference>
<evidence type="ECO:0000313" key="7">
    <source>
        <dbReference type="Proteomes" id="UP000032180"/>
    </source>
</evidence>
<dbReference type="InterPro" id="IPR058922">
    <property type="entry name" value="WHD_DRP"/>
</dbReference>
<proteinExistence type="predicted"/>
<dbReference type="HOGENOM" id="CLU_000837_7_1_1"/>
<dbReference type="STRING" id="77586.A0A0D9XUV6"/>
<dbReference type="EnsemblPlants" id="LPERR11G18090.1">
    <property type="protein sequence ID" value="LPERR11G18090.1"/>
    <property type="gene ID" value="LPERR11G18090"/>
</dbReference>
<dbReference type="SUPFAM" id="SSF52058">
    <property type="entry name" value="L domain-like"/>
    <property type="match status" value="1"/>
</dbReference>
<evidence type="ECO:0000259" key="5">
    <source>
        <dbReference type="Pfam" id="PF23598"/>
    </source>
</evidence>
<reference evidence="7" key="2">
    <citation type="submission" date="2013-12" db="EMBL/GenBank/DDBJ databases">
        <authorList>
            <person name="Yu Y."/>
            <person name="Lee S."/>
            <person name="de Baynast K."/>
            <person name="Wissotski M."/>
            <person name="Liu L."/>
            <person name="Talag J."/>
            <person name="Goicoechea J."/>
            <person name="Angelova A."/>
            <person name="Jetty R."/>
            <person name="Kudrna D."/>
            <person name="Golser W."/>
            <person name="Rivera L."/>
            <person name="Zhang J."/>
            <person name="Wing R."/>
        </authorList>
    </citation>
    <scope>NUCLEOTIDE SEQUENCE</scope>
</reference>
<keyword evidence="2" id="KW-0611">Plant defense</keyword>
<dbReference type="InterPro" id="IPR036388">
    <property type="entry name" value="WH-like_DNA-bd_sf"/>
</dbReference>
<dbReference type="FunFam" id="1.10.10.10:FF:000322">
    <property type="entry name" value="Probable disease resistance protein At1g63360"/>
    <property type="match status" value="1"/>
</dbReference>
<organism evidence="6 7">
    <name type="scientific">Leersia perrieri</name>
    <dbReference type="NCBI Taxonomy" id="77586"/>
    <lineage>
        <taxon>Eukaryota</taxon>
        <taxon>Viridiplantae</taxon>
        <taxon>Streptophyta</taxon>
        <taxon>Embryophyta</taxon>
        <taxon>Tracheophyta</taxon>
        <taxon>Spermatophyta</taxon>
        <taxon>Magnoliopsida</taxon>
        <taxon>Liliopsida</taxon>
        <taxon>Poales</taxon>
        <taxon>Poaceae</taxon>
        <taxon>BOP clade</taxon>
        <taxon>Oryzoideae</taxon>
        <taxon>Oryzeae</taxon>
        <taxon>Oryzinae</taxon>
        <taxon>Leersia</taxon>
    </lineage>
</organism>
<dbReference type="Pfam" id="PF23559">
    <property type="entry name" value="WHD_DRP"/>
    <property type="match status" value="1"/>
</dbReference>
<keyword evidence="1" id="KW-0677">Repeat</keyword>
<dbReference type="PANTHER" id="PTHR23155:SF1062">
    <property type="entry name" value="OS11G0579400 PROTEIN"/>
    <property type="match status" value="1"/>
</dbReference>
<evidence type="ECO:0000256" key="1">
    <source>
        <dbReference type="ARBA" id="ARBA00022737"/>
    </source>
</evidence>
<evidence type="ECO:0000259" key="4">
    <source>
        <dbReference type="Pfam" id="PF23559"/>
    </source>
</evidence>
<evidence type="ECO:0000313" key="6">
    <source>
        <dbReference type="EnsemblPlants" id="LPERR11G18090.1"/>
    </source>
</evidence>
<dbReference type="GO" id="GO:0009626">
    <property type="term" value="P:plant-type hypersensitive response"/>
    <property type="evidence" value="ECO:0007669"/>
    <property type="project" value="UniProtKB-ARBA"/>
</dbReference>
<dbReference type="Proteomes" id="UP000032180">
    <property type="component" value="Chromosome 11"/>
</dbReference>
<evidence type="ECO:0008006" key="8">
    <source>
        <dbReference type="Google" id="ProtNLM"/>
    </source>
</evidence>
<evidence type="ECO:0000256" key="2">
    <source>
        <dbReference type="ARBA" id="ARBA00022821"/>
    </source>
</evidence>
<feature type="domain" description="Disease resistance protein winged helix" evidence="4">
    <location>
        <begin position="280"/>
        <end position="359"/>
    </location>
</feature>
<dbReference type="InterPro" id="IPR055414">
    <property type="entry name" value="LRR_R13L4/SHOC2-like"/>
</dbReference>
<evidence type="ECO:0000256" key="3">
    <source>
        <dbReference type="SAM" id="MobiDB-lite"/>
    </source>
</evidence>
<reference evidence="6" key="3">
    <citation type="submission" date="2015-04" db="UniProtKB">
        <authorList>
            <consortium name="EnsemblPlants"/>
        </authorList>
    </citation>
    <scope>IDENTIFICATION</scope>
</reference>
<feature type="domain" description="Disease resistance R13L4/SHOC-2-like LRR" evidence="5">
    <location>
        <begin position="405"/>
        <end position="757"/>
    </location>
</feature>
<protein>
    <recommendedName>
        <fullName evidence="8">NB-ARC domain-containing protein</fullName>
    </recommendedName>
</protein>
<dbReference type="InterPro" id="IPR032675">
    <property type="entry name" value="LRR_dom_sf"/>
</dbReference>
<accession>A0A0D9XUV6</accession>
<dbReference type="GO" id="GO:0002758">
    <property type="term" value="P:innate immune response-activating signaling pathway"/>
    <property type="evidence" value="ECO:0007669"/>
    <property type="project" value="UniProtKB-ARBA"/>
</dbReference>
<feature type="region of interest" description="Disordered" evidence="3">
    <location>
        <begin position="62"/>
        <end position="84"/>
    </location>
</feature>
<sequence length="778" mass="87318">MKLASVELYVGGSGGGGILGYLRRIPRLVRTIVTRIRELKVRARDVGDRRLRYGVTVPPAPADYHLQTGTTDDRPAAHPLESAAGGPEDLERLELLYGGEPPVLADTVDKCAEMLLEKEKLRRPKIIRIAGRGIIGKTSIARRFYQHPSVNLGGPYEHTQIIVTTRYDGPIKEEVFQTETFRVSKVDFTLPWFFQQRALALYRFEPTTLLPVLEECYPHVFALHMFLHLLYVNPYRSTTQMGNLSKALAEHKNNTSRTMLMLCYNELPIKYKTCLQYLSIFPQGHIIRRTRLIRRWLAQGLVTVRSGDQSKASSSLVLDDHAEHVFDALVTRGFLRPEKTSDTGKVKTCTMHHKVHDFIATDVSFMDACLPPDLVYRLSINSGIALEKAPSPSDGPFDIILSLLDSLPRSDQWQLVKVLDLEGCRGLTKKHLKNVCKMLLLKYLSLRDTDATQLPKQINKLHCLETLDIRQTEIRAFTTNSVFLPMLKHLLAGIKVSNNNTPTSSKNSHVFHETLVTVKLPNSTRKMNSLEILSHVDASNSIDELVDIGQLLQLRKLGVIIDGKKAGSLATLFQQIEKLHRCLRSLSIRVNQPTSEPVIKAEQMAVLASPPKLLQSLKIRGIGLPIWINELDQLTEITLSETYLGEDAIRILGKLRILSCLRLRCESYTGTKLTFNTEEFQHLKSLIIEGGDITNINFVNIGAAPKLRTIIWSFTSIDTISLSGIDHLCKLKKVEINGQSNIVAVRKAIEAHPNRPVFLHSLSCQRQEAGTEIADSAS</sequence>
<dbReference type="eggNOG" id="KOG4658">
    <property type="taxonomic scope" value="Eukaryota"/>
</dbReference>